<dbReference type="EMBL" id="PUIN01000024">
    <property type="protein sequence ID" value="PQO96413.1"/>
    <property type="molecule type" value="Genomic_DNA"/>
</dbReference>
<dbReference type="InterPro" id="IPR027417">
    <property type="entry name" value="P-loop_NTPase"/>
</dbReference>
<protein>
    <submittedName>
        <fullName evidence="1">DUF3732 domain-containing protein</fullName>
    </submittedName>
</protein>
<organism evidence="1 2">
    <name type="scientific">Pseudomonas frederiksbergensis</name>
    <dbReference type="NCBI Taxonomy" id="104087"/>
    <lineage>
        <taxon>Bacteria</taxon>
        <taxon>Pseudomonadati</taxon>
        <taxon>Pseudomonadota</taxon>
        <taxon>Gammaproteobacteria</taxon>
        <taxon>Pseudomonadales</taxon>
        <taxon>Pseudomonadaceae</taxon>
        <taxon>Pseudomonas</taxon>
    </lineage>
</organism>
<dbReference type="AlphaFoldDB" id="A0A2S8H3T8"/>
<reference evidence="1 2" key="1">
    <citation type="submission" date="2018-02" db="EMBL/GenBank/DDBJ databases">
        <title>Draft genome sequencing of Pseudomonas frederiksbergensis 11-D3.</title>
        <authorList>
            <person name="Zheng B.-X."/>
        </authorList>
    </citation>
    <scope>NUCLEOTIDE SEQUENCE [LARGE SCALE GENOMIC DNA]</scope>
    <source>
        <strain evidence="1 2">11-D3</strain>
    </source>
</reference>
<evidence type="ECO:0000313" key="2">
    <source>
        <dbReference type="Proteomes" id="UP000239687"/>
    </source>
</evidence>
<dbReference type="RefSeq" id="WP_105348974.1">
    <property type="nucleotide sequence ID" value="NZ_PUIN01000024.1"/>
</dbReference>
<dbReference type="SUPFAM" id="SSF52540">
    <property type="entry name" value="P-loop containing nucleoside triphosphate hydrolases"/>
    <property type="match status" value="1"/>
</dbReference>
<dbReference type="Proteomes" id="UP000239687">
    <property type="component" value="Unassembled WGS sequence"/>
</dbReference>
<evidence type="ECO:0000313" key="1">
    <source>
        <dbReference type="EMBL" id="PQO96413.1"/>
    </source>
</evidence>
<dbReference type="Pfam" id="PF12532">
    <property type="entry name" value="DUF3732"/>
    <property type="match status" value="1"/>
</dbReference>
<accession>A0A2S8H3T8</accession>
<name>A0A2S8H3T8_9PSED</name>
<sequence>MKLQMLRLILWPKNGRKYRDVEFTPGAVNVISGSSKAGKSAVIPIIDYCLASEKCAIPVGTIRNTCAWFGLLVDTDEGLKLFARAEPGNQKSTDDMFVLEGEQIEIPARIEQKNSNRAGVKDILNRLSGLPNIGFEEGVRYGFKTRPSFRDLMAFTFQPQNIVANPDVLFYKADTAGHREKLKDIFPFILGAVTSQTLIATWEMKELERQQKQLQSEIKTLFDASARLRSEARSWFYQAREYGLVPVDASLSDDWAVALTQLHQILEKSSRDSVPKFEAIQTSINTIGELKKREQVIATNLFAGRQKLNELSRVQREADAYLGSLDTLTERLSLSTWLKGLVSDDITSKSNLLGSHSLTASAELNALCEALHGIETLAQQTPVVSASVESELVRLRNAVRTDAEELDAIRSEIKAIEALDTQAKGQALRQSDVDRYLGRLQEAVKNYQAAQVDDGLTGKLKEVEDKISALAPMVSIDQVREKTRKILNSLSDYCAKITPDLDAEWKDARIGLSITDLAIKVRHDGRDDFLWEVGSGANWLAYHVAMLLALQKLFMSTKNVEHPVPHFLIFDQPSQVYFPVKRAAKNEEEHELNDEDRDAVRKVFVALAAAVNSSNGRLQIIVLDHADSGVWGEIPGVILTEEWRDKKLVPSWFEEAAV</sequence>
<gene>
    <name evidence="1" type="ORF">C5612_30435</name>
</gene>
<proteinExistence type="predicted"/>
<dbReference type="Gene3D" id="3.40.50.300">
    <property type="entry name" value="P-loop containing nucleotide triphosphate hydrolases"/>
    <property type="match status" value="1"/>
</dbReference>
<dbReference type="InterPro" id="IPR022205">
    <property type="entry name" value="DUF3732"/>
</dbReference>
<comment type="caution">
    <text evidence="1">The sequence shown here is derived from an EMBL/GenBank/DDBJ whole genome shotgun (WGS) entry which is preliminary data.</text>
</comment>